<protein>
    <submittedName>
        <fullName evidence="1">Uncharacterized protein</fullName>
    </submittedName>
</protein>
<dbReference type="Proteomes" id="UP001152795">
    <property type="component" value="Unassembled WGS sequence"/>
</dbReference>
<dbReference type="AlphaFoldDB" id="A0A6S7IF34"/>
<name>A0A6S7IF34_PARCT</name>
<feature type="non-terminal residue" evidence="1">
    <location>
        <position position="112"/>
    </location>
</feature>
<reference evidence="1" key="1">
    <citation type="submission" date="2020-04" db="EMBL/GenBank/DDBJ databases">
        <authorList>
            <person name="Alioto T."/>
            <person name="Alioto T."/>
            <person name="Gomez Garrido J."/>
        </authorList>
    </citation>
    <scope>NUCLEOTIDE SEQUENCE</scope>
    <source>
        <strain evidence="1">A484AB</strain>
    </source>
</reference>
<evidence type="ECO:0000313" key="1">
    <source>
        <dbReference type="EMBL" id="CAB4015713.1"/>
    </source>
</evidence>
<keyword evidence="2" id="KW-1185">Reference proteome</keyword>
<proteinExistence type="predicted"/>
<sequence length="112" mass="12623">MSTKSSSQNPSNDTESTTAAIFEQFKVYFDQKLENLSSGFKATSESQAQKLQRQAEGANLKFPGNRNQFLFDNQVQDLLNETRSVLQKGDTDSVLKSIDNATKLITQRQRRS</sequence>
<dbReference type="OrthoDB" id="5980032at2759"/>
<gene>
    <name evidence="1" type="ORF">PACLA_8A010292</name>
</gene>
<comment type="caution">
    <text evidence="1">The sequence shown here is derived from an EMBL/GenBank/DDBJ whole genome shotgun (WGS) entry which is preliminary data.</text>
</comment>
<dbReference type="EMBL" id="CACRXK020008815">
    <property type="protein sequence ID" value="CAB4015713.1"/>
    <property type="molecule type" value="Genomic_DNA"/>
</dbReference>
<accession>A0A6S7IF34</accession>
<organism evidence="1 2">
    <name type="scientific">Paramuricea clavata</name>
    <name type="common">Red gorgonian</name>
    <name type="synonym">Violescent sea-whip</name>
    <dbReference type="NCBI Taxonomy" id="317549"/>
    <lineage>
        <taxon>Eukaryota</taxon>
        <taxon>Metazoa</taxon>
        <taxon>Cnidaria</taxon>
        <taxon>Anthozoa</taxon>
        <taxon>Octocorallia</taxon>
        <taxon>Malacalcyonacea</taxon>
        <taxon>Plexauridae</taxon>
        <taxon>Paramuricea</taxon>
    </lineage>
</organism>
<evidence type="ECO:0000313" key="2">
    <source>
        <dbReference type="Proteomes" id="UP001152795"/>
    </source>
</evidence>